<dbReference type="PROSITE" id="PS51412">
    <property type="entry name" value="MACPF_2"/>
    <property type="match status" value="1"/>
</dbReference>
<dbReference type="EMBL" id="JAVEPI010000003">
    <property type="protein sequence ID" value="KAK1442626.1"/>
    <property type="molecule type" value="Genomic_DNA"/>
</dbReference>
<sequence>MTIVKYTSHCYYTAFIAITLILSTSSAHVVPEPSIPLGSADVSADVITDSPTKDEEPELDGNLEEVLSSDSPKEDENDRGSPGIDFLGVGYDSIFGNTLGSEDSLLDPGYRAPILKFQWRKNSQGYSPSLKALYPLNGWVRPVYSCGRSSKVNKVKNLDDFRNAFSASAQLSGDVPSASFSASSKYKKEADKIASKVERLYLHTDTCIRYQAGIPLNIPWETTNQFKEVAEKLQQLDENVKNECSAHDLLDPEAKDNCKGLKAWIDFFRIFGTHYVHQLTLGGKLVQKMKFGHDSLKKLKSSGFNVDLAISTSMGTVKGSVAGNKRMDTSKLDDIGSKTLTVIGGEMPKLPITDLEFAKWATSVAEKPVPIGISANSIKDLIKEELRDSYVIALYKYAEMNGITYETLMKLGGSAGGLMREIKNGEQMTTVNWDLNGAECKPGKKILIGFSLLFDPKGKFLGIIPCKTGTVKCNVPRNRDKIRSVSWIVCTSGLQPNINQVTGYTKGDKEEATVTCPPASVIQFGIKLYSKDKKLVSIETCKKGLDSCTGSTEHYKALGIWIVCGSGIYSTDDINLSAIITKKGDELECEDGERIIAGPKVQFLLHENSDPSAKRSMKIDVCEKYTDKCLSRCENECITTFSMALCADTQTVKNQ</sequence>
<evidence type="ECO:0000259" key="2">
    <source>
        <dbReference type="PROSITE" id="PS51412"/>
    </source>
</evidence>
<dbReference type="Pfam" id="PF01823">
    <property type="entry name" value="MACPF"/>
    <property type="match status" value="1"/>
</dbReference>
<name>A0AAD8LP36_BABGI</name>
<keyword evidence="4" id="KW-1185">Reference proteome</keyword>
<evidence type="ECO:0000313" key="3">
    <source>
        <dbReference type="EMBL" id="KAK1442626.1"/>
    </source>
</evidence>
<evidence type="ECO:0000313" key="4">
    <source>
        <dbReference type="Proteomes" id="UP001230268"/>
    </source>
</evidence>
<accession>A0AAD8LP36</accession>
<protein>
    <recommendedName>
        <fullName evidence="2">MACPF domain-containing protein</fullName>
    </recommendedName>
</protein>
<dbReference type="AlphaFoldDB" id="A0AAD8LP36"/>
<gene>
    <name evidence="3" type="ORF">BgAZ_301440</name>
</gene>
<organism evidence="3 4">
    <name type="scientific">Babesia gibsoni</name>
    <dbReference type="NCBI Taxonomy" id="33632"/>
    <lineage>
        <taxon>Eukaryota</taxon>
        <taxon>Sar</taxon>
        <taxon>Alveolata</taxon>
        <taxon>Apicomplexa</taxon>
        <taxon>Aconoidasida</taxon>
        <taxon>Piroplasmida</taxon>
        <taxon>Babesiidae</taxon>
        <taxon>Babesia</taxon>
    </lineage>
</organism>
<reference evidence="3" key="1">
    <citation type="submission" date="2023-08" db="EMBL/GenBank/DDBJ databases">
        <title>Draft sequence of the Babesia gibsoni genome.</title>
        <authorList>
            <person name="Yamagishi J.Y."/>
            <person name="Xuan X.X."/>
        </authorList>
    </citation>
    <scope>NUCLEOTIDE SEQUENCE</scope>
    <source>
        <strain evidence="3">Azabu</strain>
    </source>
</reference>
<comment type="caution">
    <text evidence="3">The sequence shown here is derived from an EMBL/GenBank/DDBJ whole genome shotgun (WGS) entry which is preliminary data.</text>
</comment>
<feature type="region of interest" description="Disordered" evidence="1">
    <location>
        <begin position="47"/>
        <end position="82"/>
    </location>
</feature>
<feature type="domain" description="MACPF" evidence="2">
    <location>
        <begin position="70"/>
        <end position="412"/>
    </location>
</feature>
<dbReference type="InterPro" id="IPR020864">
    <property type="entry name" value="MACPF"/>
</dbReference>
<evidence type="ECO:0000256" key="1">
    <source>
        <dbReference type="SAM" id="MobiDB-lite"/>
    </source>
</evidence>
<proteinExistence type="predicted"/>
<dbReference type="Proteomes" id="UP001230268">
    <property type="component" value="Unassembled WGS sequence"/>
</dbReference>